<evidence type="ECO:0000313" key="1">
    <source>
        <dbReference type="EMBL" id="PXF43602.1"/>
    </source>
</evidence>
<dbReference type="AlphaFoldDB" id="A0A2V3INE9"/>
<evidence type="ECO:0000313" key="2">
    <source>
        <dbReference type="Proteomes" id="UP000247409"/>
    </source>
</evidence>
<accession>A0A2V3INE9</accession>
<comment type="caution">
    <text evidence="1">The sequence shown here is derived from an EMBL/GenBank/DDBJ whole genome shotgun (WGS) entry which is preliminary data.</text>
</comment>
<protein>
    <submittedName>
        <fullName evidence="1">Uncharacterized protein</fullName>
    </submittedName>
</protein>
<reference evidence="1 2" key="1">
    <citation type="journal article" date="2018" name="Mol. Biol. Evol.">
        <title>Analysis of the draft genome of the red seaweed Gracilariopsis chorda provides insights into genome size evolution in Rhodophyta.</title>
        <authorList>
            <person name="Lee J."/>
            <person name="Yang E.C."/>
            <person name="Graf L."/>
            <person name="Yang J.H."/>
            <person name="Qiu H."/>
            <person name="Zel Zion U."/>
            <person name="Chan C.X."/>
            <person name="Stephens T.G."/>
            <person name="Weber A.P.M."/>
            <person name="Boo G.H."/>
            <person name="Boo S.M."/>
            <person name="Kim K.M."/>
            <person name="Shin Y."/>
            <person name="Jung M."/>
            <person name="Lee S.J."/>
            <person name="Yim H.S."/>
            <person name="Lee J.H."/>
            <person name="Bhattacharya D."/>
            <person name="Yoon H.S."/>
        </authorList>
    </citation>
    <scope>NUCLEOTIDE SEQUENCE [LARGE SCALE GENOMIC DNA]</scope>
    <source>
        <strain evidence="1 2">SKKU-2015</strain>
        <tissue evidence="1">Whole body</tissue>
    </source>
</reference>
<organism evidence="1 2">
    <name type="scientific">Gracilariopsis chorda</name>
    <dbReference type="NCBI Taxonomy" id="448386"/>
    <lineage>
        <taxon>Eukaryota</taxon>
        <taxon>Rhodophyta</taxon>
        <taxon>Florideophyceae</taxon>
        <taxon>Rhodymeniophycidae</taxon>
        <taxon>Gracilariales</taxon>
        <taxon>Gracilariaceae</taxon>
        <taxon>Gracilariopsis</taxon>
    </lineage>
</organism>
<dbReference type="EMBL" id="NBIV01000117">
    <property type="protein sequence ID" value="PXF43602.1"/>
    <property type="molecule type" value="Genomic_DNA"/>
</dbReference>
<proteinExistence type="predicted"/>
<sequence length="65" mass="7360">MEGEPWEGSEDEDNDMGEMELSCIESLDSSGFDEAEIKLSNVENIQLLITSEFDVVKLLNTIKYE</sequence>
<gene>
    <name evidence="1" type="ORF">BWQ96_06611</name>
</gene>
<keyword evidence="2" id="KW-1185">Reference proteome</keyword>
<dbReference type="Proteomes" id="UP000247409">
    <property type="component" value="Unassembled WGS sequence"/>
</dbReference>
<name>A0A2V3INE9_9FLOR</name>